<protein>
    <submittedName>
        <fullName evidence="2">Uncharacterized protein</fullName>
    </submittedName>
</protein>
<dbReference type="InParanoid" id="A0A409WLR5"/>
<evidence type="ECO:0000313" key="2">
    <source>
        <dbReference type="EMBL" id="PPQ79503.1"/>
    </source>
</evidence>
<accession>A0A409WLR5</accession>
<keyword evidence="3" id="KW-1185">Reference proteome</keyword>
<proteinExistence type="predicted"/>
<dbReference type="Proteomes" id="UP000283269">
    <property type="component" value="Unassembled WGS sequence"/>
</dbReference>
<gene>
    <name evidence="2" type="ORF">CVT25_003385</name>
</gene>
<dbReference type="OrthoDB" id="2529242at2759"/>
<evidence type="ECO:0000256" key="1">
    <source>
        <dbReference type="SAM" id="Phobius"/>
    </source>
</evidence>
<keyword evidence="1" id="KW-0812">Transmembrane</keyword>
<organism evidence="2 3">
    <name type="scientific">Psilocybe cyanescens</name>
    <dbReference type="NCBI Taxonomy" id="93625"/>
    <lineage>
        <taxon>Eukaryota</taxon>
        <taxon>Fungi</taxon>
        <taxon>Dikarya</taxon>
        <taxon>Basidiomycota</taxon>
        <taxon>Agaricomycotina</taxon>
        <taxon>Agaricomycetes</taxon>
        <taxon>Agaricomycetidae</taxon>
        <taxon>Agaricales</taxon>
        <taxon>Agaricineae</taxon>
        <taxon>Strophariaceae</taxon>
        <taxon>Psilocybe</taxon>
    </lineage>
</organism>
<feature type="transmembrane region" description="Helical" evidence="1">
    <location>
        <begin position="25"/>
        <end position="48"/>
    </location>
</feature>
<keyword evidence="1" id="KW-0472">Membrane</keyword>
<evidence type="ECO:0000313" key="3">
    <source>
        <dbReference type="Proteomes" id="UP000283269"/>
    </source>
</evidence>
<dbReference type="AlphaFoldDB" id="A0A409WLR5"/>
<keyword evidence="1" id="KW-1133">Transmembrane helix</keyword>
<name>A0A409WLR5_PSICY</name>
<comment type="caution">
    <text evidence="2">The sequence shown here is derived from an EMBL/GenBank/DDBJ whole genome shotgun (WGS) entry which is preliminary data.</text>
</comment>
<sequence>MGTYLVVTSTTTTTGLVSEAGIHTLFYGLTAYSIAIGVLSSISFGCLIRTLFAIKKNLGAMNETAASWPPLREVEEKLRPFFSTEKRSSEPAKASNGIVKLMVDILSRIAYNCYFLVLPTTIHEDTGRHASSQDYRTAYLSGPETARTATQVMADVQVLDGYKYAPGDGGAEKGLAALAAPGTSIEISMLPA</sequence>
<dbReference type="EMBL" id="NHYD01003373">
    <property type="protein sequence ID" value="PPQ79503.1"/>
    <property type="molecule type" value="Genomic_DNA"/>
</dbReference>
<reference evidence="2 3" key="1">
    <citation type="journal article" date="2018" name="Evol. Lett.">
        <title>Horizontal gene cluster transfer increased hallucinogenic mushroom diversity.</title>
        <authorList>
            <person name="Reynolds H.T."/>
            <person name="Vijayakumar V."/>
            <person name="Gluck-Thaler E."/>
            <person name="Korotkin H.B."/>
            <person name="Matheny P.B."/>
            <person name="Slot J.C."/>
        </authorList>
    </citation>
    <scope>NUCLEOTIDE SEQUENCE [LARGE SCALE GENOMIC DNA]</scope>
    <source>
        <strain evidence="2 3">2631</strain>
    </source>
</reference>